<accession>A0A392U089</accession>
<dbReference type="EMBL" id="LXQA010688494">
    <property type="protein sequence ID" value="MCI66094.1"/>
    <property type="molecule type" value="Genomic_DNA"/>
</dbReference>
<dbReference type="AlphaFoldDB" id="A0A392U089"/>
<feature type="non-terminal residue" evidence="1">
    <location>
        <position position="1"/>
    </location>
</feature>
<sequence>SQKKHTGQVKHYCAPRRLTLHVAQVTGTTRIHTSQGYATRNTKLRNAQKPAELLQNAISHE</sequence>
<keyword evidence="2" id="KW-1185">Reference proteome</keyword>
<evidence type="ECO:0000313" key="2">
    <source>
        <dbReference type="Proteomes" id="UP000265520"/>
    </source>
</evidence>
<evidence type="ECO:0000313" key="1">
    <source>
        <dbReference type="EMBL" id="MCI66094.1"/>
    </source>
</evidence>
<proteinExistence type="predicted"/>
<organism evidence="1 2">
    <name type="scientific">Trifolium medium</name>
    <dbReference type="NCBI Taxonomy" id="97028"/>
    <lineage>
        <taxon>Eukaryota</taxon>
        <taxon>Viridiplantae</taxon>
        <taxon>Streptophyta</taxon>
        <taxon>Embryophyta</taxon>
        <taxon>Tracheophyta</taxon>
        <taxon>Spermatophyta</taxon>
        <taxon>Magnoliopsida</taxon>
        <taxon>eudicotyledons</taxon>
        <taxon>Gunneridae</taxon>
        <taxon>Pentapetalae</taxon>
        <taxon>rosids</taxon>
        <taxon>fabids</taxon>
        <taxon>Fabales</taxon>
        <taxon>Fabaceae</taxon>
        <taxon>Papilionoideae</taxon>
        <taxon>50 kb inversion clade</taxon>
        <taxon>NPAAA clade</taxon>
        <taxon>Hologalegina</taxon>
        <taxon>IRL clade</taxon>
        <taxon>Trifolieae</taxon>
        <taxon>Trifolium</taxon>
    </lineage>
</organism>
<name>A0A392U089_9FABA</name>
<dbReference type="Proteomes" id="UP000265520">
    <property type="component" value="Unassembled WGS sequence"/>
</dbReference>
<protein>
    <submittedName>
        <fullName evidence="1">Uncharacterized protein</fullName>
    </submittedName>
</protein>
<reference evidence="1 2" key="1">
    <citation type="journal article" date="2018" name="Front. Plant Sci.">
        <title>Red Clover (Trifolium pratense) and Zigzag Clover (T. medium) - A Picture of Genomic Similarities and Differences.</title>
        <authorList>
            <person name="Dluhosova J."/>
            <person name="Istvanek J."/>
            <person name="Nedelnik J."/>
            <person name="Repkova J."/>
        </authorList>
    </citation>
    <scope>NUCLEOTIDE SEQUENCE [LARGE SCALE GENOMIC DNA]</scope>
    <source>
        <strain evidence="2">cv. 10/8</strain>
        <tissue evidence="1">Leaf</tissue>
    </source>
</reference>
<comment type="caution">
    <text evidence="1">The sequence shown here is derived from an EMBL/GenBank/DDBJ whole genome shotgun (WGS) entry which is preliminary data.</text>
</comment>